<dbReference type="InterPro" id="IPR017739">
    <property type="entry name" value="T6SS-assoc_VCA0119"/>
</dbReference>
<organism evidence="2 3">
    <name type="scientific">Pseudomonas fontis</name>
    <dbReference type="NCBI Taxonomy" id="2942633"/>
    <lineage>
        <taxon>Bacteria</taxon>
        <taxon>Pseudomonadati</taxon>
        <taxon>Pseudomonadota</taxon>
        <taxon>Gammaproteobacteria</taxon>
        <taxon>Pseudomonadales</taxon>
        <taxon>Pseudomonadaceae</taxon>
        <taxon>Pseudomonas</taxon>
    </lineage>
</organism>
<gene>
    <name evidence="2" type="primary">tssA</name>
    <name evidence="2" type="ORF">M5G11_25550</name>
</gene>
<dbReference type="PANTHER" id="PTHR37024">
    <property type="entry name" value="TYPE VI SECRETION SYSTEM DUF2094 AND IMPA-RELATED DOMAIN PROTEIN"/>
    <property type="match status" value="1"/>
</dbReference>
<evidence type="ECO:0000259" key="1">
    <source>
        <dbReference type="Pfam" id="PF06812"/>
    </source>
</evidence>
<dbReference type="InterPro" id="IPR010657">
    <property type="entry name" value="ImpA_N"/>
</dbReference>
<evidence type="ECO:0000313" key="2">
    <source>
        <dbReference type="EMBL" id="MDD0993897.1"/>
    </source>
</evidence>
<dbReference type="EMBL" id="JAMDGY010000113">
    <property type="protein sequence ID" value="MDD0993897.1"/>
    <property type="molecule type" value="Genomic_DNA"/>
</dbReference>
<dbReference type="PANTHER" id="PTHR37024:SF3">
    <property type="entry name" value="TYPE VI SECRETION SYSTEM PROTEIN TSSA"/>
    <property type="match status" value="1"/>
</dbReference>
<protein>
    <submittedName>
        <fullName evidence="2">Type VI secretion system protein TssA</fullName>
    </submittedName>
</protein>
<name>A0ABT5P0B5_9PSED</name>
<accession>A0ABT5P0B5</accession>
<dbReference type="RefSeq" id="WP_273909280.1">
    <property type="nucleotide sequence ID" value="NZ_JAMDGX010000010.1"/>
</dbReference>
<keyword evidence="3" id="KW-1185">Reference proteome</keyword>
<dbReference type="NCBIfam" id="TIGR03362">
    <property type="entry name" value="VI_chp_7"/>
    <property type="match status" value="1"/>
</dbReference>
<dbReference type="Pfam" id="PF16989">
    <property type="entry name" value="T6SS_VasJ"/>
    <property type="match status" value="1"/>
</dbReference>
<comment type="caution">
    <text evidence="2">The sequence shown here is derived from an EMBL/GenBank/DDBJ whole genome shotgun (WGS) entry which is preliminary data.</text>
</comment>
<proteinExistence type="predicted"/>
<dbReference type="Proteomes" id="UP001148203">
    <property type="component" value="Unassembled WGS sequence"/>
</dbReference>
<feature type="domain" description="ImpA N-terminal" evidence="1">
    <location>
        <begin position="18"/>
        <end position="130"/>
    </location>
</feature>
<evidence type="ECO:0000313" key="3">
    <source>
        <dbReference type="Proteomes" id="UP001148203"/>
    </source>
</evidence>
<dbReference type="Pfam" id="PF06812">
    <property type="entry name" value="ImpA_N"/>
    <property type="match status" value="1"/>
</dbReference>
<reference evidence="2 3" key="1">
    <citation type="submission" date="2022-05" db="EMBL/GenBank/DDBJ databases">
        <title>Novel Pseudomonas spp. Isolated from a Rainbow Trout Aquaculture Facility.</title>
        <authorList>
            <person name="Testerman T."/>
            <person name="Graf J."/>
        </authorList>
    </citation>
    <scope>NUCLEOTIDE SEQUENCE [LARGE SCALE GENOMIC DNA]</scope>
    <source>
        <strain evidence="2 3">ID681</strain>
    </source>
</reference>
<sequence>MSLVNTAPDQRPASLLLAIDPQMPAGLFDIEDETYQAIDQEMVKLGGLHEASIDWSYIEEASQQYLGSRCKQLRIVGHLTTAWLRRRHWGAWRDALELLAGMVEQYWETGHPKPGPTGFLTKRKLVAGLLKRLGDALPILERASFSPACLERAKQAMTRLLEQAERAQLDQPVLLELERLLVRHGDRAVAVPEHEPLSVAQSPSGESLTKALLPSRSSLSLGNERETRKALLSMAEFINQQDVYDPTGYQLRRFGLWAHIHAAPSARHEQRTELMAVPGDIAAGYQEALSATSVEPALLMRIEKSVAAAPYWIRGSFLASAIASRLAMGEVAEAIRQATERFVRRLPALQQLCFSDGSAFVDAQCLAWLKGTDQVSGSDGAGHGFHGLREELVAQLEQQGVEQVLLKLQALQAEYRSPRERCHATLIAAQLLASRGLSWLADDLSAGVARTMQATTAEQWEPDVYHKLKQCGDPSRLID</sequence>